<sequence>MLKKIESIKEESKKRSVKKDFASYSYQLEAPELQKKITQDTKTTDEESKELSRSFSSHYANTGYGTSGTGGYTGLQSTYHHHSIGFDPINIVVSVSLLSFLIQALQGLLTRSRLPTPVTEARYLDEVQNWFKKYEQNNLLKPLKVDKFLKKKYPKKYSL</sequence>
<evidence type="ECO:0000313" key="2">
    <source>
        <dbReference type="Proteomes" id="UP000823941"/>
    </source>
</evidence>
<comment type="caution">
    <text evidence="1">The sequence shown here is derived from an EMBL/GenBank/DDBJ whole genome shotgun (WGS) entry which is preliminary data.</text>
</comment>
<proteinExistence type="predicted"/>
<gene>
    <name evidence="1" type="ORF">JYU34_017548</name>
</gene>
<organism evidence="1 2">
    <name type="scientific">Plutella xylostella</name>
    <name type="common">Diamondback moth</name>
    <name type="synonym">Plutella maculipennis</name>
    <dbReference type="NCBI Taxonomy" id="51655"/>
    <lineage>
        <taxon>Eukaryota</taxon>
        <taxon>Metazoa</taxon>
        <taxon>Ecdysozoa</taxon>
        <taxon>Arthropoda</taxon>
        <taxon>Hexapoda</taxon>
        <taxon>Insecta</taxon>
        <taxon>Pterygota</taxon>
        <taxon>Neoptera</taxon>
        <taxon>Endopterygota</taxon>
        <taxon>Lepidoptera</taxon>
        <taxon>Glossata</taxon>
        <taxon>Ditrysia</taxon>
        <taxon>Yponomeutoidea</taxon>
        <taxon>Plutellidae</taxon>
        <taxon>Plutella</taxon>
    </lineage>
</organism>
<reference evidence="1 2" key="1">
    <citation type="submission" date="2021-06" db="EMBL/GenBank/DDBJ databases">
        <title>A haploid diamondback moth (Plutella xylostella L.) genome assembly resolves 31 chromosomes and identifies a diamide resistance mutation.</title>
        <authorList>
            <person name="Ward C.M."/>
            <person name="Perry K.D."/>
            <person name="Baker G."/>
            <person name="Powis K."/>
            <person name="Heckel D.G."/>
            <person name="Baxter S.W."/>
        </authorList>
    </citation>
    <scope>NUCLEOTIDE SEQUENCE [LARGE SCALE GENOMIC DNA]</scope>
    <source>
        <strain evidence="1 2">LV</strain>
        <tissue evidence="1">Single pupa</tissue>
    </source>
</reference>
<evidence type="ECO:0000313" key="1">
    <source>
        <dbReference type="EMBL" id="KAG7299071.1"/>
    </source>
</evidence>
<accession>A0ABQ7Q1M0</accession>
<name>A0ABQ7Q1M0_PLUXY</name>
<dbReference type="EMBL" id="JAHIBW010000023">
    <property type="protein sequence ID" value="KAG7299071.1"/>
    <property type="molecule type" value="Genomic_DNA"/>
</dbReference>
<keyword evidence="2" id="KW-1185">Reference proteome</keyword>
<protein>
    <submittedName>
        <fullName evidence="1">Uncharacterized protein</fullName>
    </submittedName>
</protein>
<dbReference type="Proteomes" id="UP000823941">
    <property type="component" value="Chromosome 23"/>
</dbReference>